<evidence type="ECO:0000313" key="6">
    <source>
        <dbReference type="EMBL" id="KAJ9154405.1"/>
    </source>
</evidence>
<sequence length="422" mass="46112">MVALAIGDIIIGDVVDPKVFVSVSPFVRGLLDSLIGSIGISGISSMAKPIATPIAFATPSIIAVIGVIASNAPKIGLRPLDKDALQNFISRAMPFDWPLDLNHSSVFTIKVNGFSSLDLPPSDLKQLAWKPYLYKGQQRILFIVHEIVHAAMYDRDDISDTLSISGQINCRVHVEVLSFLPCAQFPKQDVDKQAMMFSPLLGNFVLVLVFEDEGAFLFKVQIMKGYKAPLTMEFCNVTMPFPRRRVVSFDGTPSVGAVSKTGHSVEWKIIPSGRNLTGKSIEATLSGTIRFAPLQIQRVPSSKYGSENMSEGESDIEAESANNMVNVEEFLIGKTKDLPPVDLKGHFAGKHIIMPMYGLCLHLFIFDIFQDCWGFISGISIDPKSVSIYPAVKAPMELSTQVISGDCILWNTLRKCPSAATA</sequence>
<proteinExistence type="inferred from homology"/>
<evidence type="ECO:0000256" key="2">
    <source>
        <dbReference type="ARBA" id="ARBA00022448"/>
    </source>
</evidence>
<evidence type="ECO:0008006" key="8">
    <source>
        <dbReference type="Google" id="ProtNLM"/>
    </source>
</evidence>
<dbReference type="SUPFAM" id="SSF49447">
    <property type="entry name" value="Second domain of Mu2 adaptin subunit (ap50) of ap2 adaptor"/>
    <property type="match status" value="1"/>
</dbReference>
<gene>
    <name evidence="6" type="ORF">P3X46_027742</name>
</gene>
<keyword evidence="7" id="KW-1185">Reference proteome</keyword>
<dbReference type="InterPro" id="IPR036168">
    <property type="entry name" value="AP2_Mu_C_sf"/>
</dbReference>
<comment type="subcellular location">
    <subcellularLocation>
        <location evidence="5">Endomembrane system</location>
        <topology evidence="5">Peripheral membrane protein</topology>
        <orientation evidence="5">Cytoplasmic side</orientation>
    </subcellularLocation>
</comment>
<evidence type="ECO:0000256" key="3">
    <source>
        <dbReference type="ARBA" id="ARBA00022927"/>
    </source>
</evidence>
<name>A0ABQ9L427_HEVBR</name>
<dbReference type="EMBL" id="JARPOI010000015">
    <property type="protein sequence ID" value="KAJ9154405.1"/>
    <property type="molecule type" value="Genomic_DNA"/>
</dbReference>
<keyword evidence="3" id="KW-0653">Protein transport</keyword>
<evidence type="ECO:0000256" key="4">
    <source>
        <dbReference type="ARBA" id="ARBA00023136"/>
    </source>
</evidence>
<evidence type="ECO:0000256" key="1">
    <source>
        <dbReference type="ARBA" id="ARBA00005324"/>
    </source>
</evidence>
<protein>
    <recommendedName>
        <fullName evidence="8">MHD domain-containing protein</fullName>
    </recommendedName>
</protein>
<dbReference type="Proteomes" id="UP001174677">
    <property type="component" value="Chromosome 15"/>
</dbReference>
<accession>A0ABQ9L427</accession>
<keyword evidence="4" id="KW-0472">Membrane</keyword>
<dbReference type="PANTHER" id="PTHR16082">
    <property type="entry name" value="AP-5 COMPLEX SUBUNIT MU-1"/>
    <property type="match status" value="1"/>
</dbReference>
<organism evidence="6 7">
    <name type="scientific">Hevea brasiliensis</name>
    <name type="common">Para rubber tree</name>
    <name type="synonym">Siphonia brasiliensis</name>
    <dbReference type="NCBI Taxonomy" id="3981"/>
    <lineage>
        <taxon>Eukaryota</taxon>
        <taxon>Viridiplantae</taxon>
        <taxon>Streptophyta</taxon>
        <taxon>Embryophyta</taxon>
        <taxon>Tracheophyta</taxon>
        <taxon>Spermatophyta</taxon>
        <taxon>Magnoliopsida</taxon>
        <taxon>eudicotyledons</taxon>
        <taxon>Gunneridae</taxon>
        <taxon>Pentapetalae</taxon>
        <taxon>rosids</taxon>
        <taxon>fabids</taxon>
        <taxon>Malpighiales</taxon>
        <taxon>Euphorbiaceae</taxon>
        <taxon>Crotonoideae</taxon>
        <taxon>Micrandreae</taxon>
        <taxon>Hevea</taxon>
    </lineage>
</organism>
<dbReference type="InterPro" id="IPR039591">
    <property type="entry name" value="AP5M1"/>
</dbReference>
<keyword evidence="2" id="KW-0813">Transport</keyword>
<reference evidence="6 7" key="1">
    <citation type="journal article" date="2023" name="Plant Biotechnol. J.">
        <title>Chromosome-level wild Hevea brasiliensis genome provides new tools for genomic-assisted breeding and valuable loci to elevate rubber yield.</title>
        <authorList>
            <person name="Cheng H."/>
            <person name="Song X."/>
            <person name="Hu Y."/>
            <person name="Wu T."/>
            <person name="Yang Q."/>
            <person name="An Z."/>
            <person name="Feng S."/>
            <person name="Deng Z."/>
            <person name="Wu W."/>
            <person name="Zeng X."/>
            <person name="Tu M."/>
            <person name="Wang X."/>
            <person name="Huang H."/>
        </authorList>
    </citation>
    <scope>NUCLEOTIDE SEQUENCE [LARGE SCALE GENOMIC DNA]</scope>
    <source>
        <strain evidence="6">MT/VB/25A 57/8</strain>
    </source>
</reference>
<dbReference type="PANTHER" id="PTHR16082:SF2">
    <property type="entry name" value="AP-5 COMPLEX SUBUNIT MU-1"/>
    <property type="match status" value="1"/>
</dbReference>
<comment type="similarity">
    <text evidence="1">Belongs to the adaptor complexes medium subunit family.</text>
</comment>
<comment type="caution">
    <text evidence="6">The sequence shown here is derived from an EMBL/GenBank/DDBJ whole genome shotgun (WGS) entry which is preliminary data.</text>
</comment>
<evidence type="ECO:0000256" key="5">
    <source>
        <dbReference type="ARBA" id="ARBA00029433"/>
    </source>
</evidence>
<evidence type="ECO:0000313" key="7">
    <source>
        <dbReference type="Proteomes" id="UP001174677"/>
    </source>
</evidence>